<keyword evidence="3" id="KW-1185">Reference proteome</keyword>
<gene>
    <name evidence="2" type="ORF">E8E13_001108</name>
</gene>
<dbReference type="EMBL" id="SWKU01000004">
    <property type="protein sequence ID" value="KAF3007381.1"/>
    <property type="molecule type" value="Genomic_DNA"/>
</dbReference>
<feature type="region of interest" description="Disordered" evidence="1">
    <location>
        <begin position="1"/>
        <end position="72"/>
    </location>
</feature>
<reference evidence="2" key="1">
    <citation type="submission" date="2019-04" db="EMBL/GenBank/DDBJ databases">
        <title>Sequencing of skin fungus with MAO and IRED activity.</title>
        <authorList>
            <person name="Marsaioli A.J."/>
            <person name="Bonatto J.M.C."/>
            <person name="Reis Junior O."/>
        </authorList>
    </citation>
    <scope>NUCLEOTIDE SEQUENCE</scope>
    <source>
        <strain evidence="2">30M1</strain>
    </source>
</reference>
<feature type="region of interest" description="Disordered" evidence="1">
    <location>
        <begin position="191"/>
        <end position="220"/>
    </location>
</feature>
<feature type="region of interest" description="Disordered" evidence="1">
    <location>
        <begin position="84"/>
        <end position="146"/>
    </location>
</feature>
<feature type="compositionally biased region" description="Polar residues" evidence="1">
    <location>
        <begin position="43"/>
        <end position="63"/>
    </location>
</feature>
<organism evidence="2 3">
    <name type="scientific">Curvularia kusanoi</name>
    <name type="common">Cochliobolus kusanoi</name>
    <dbReference type="NCBI Taxonomy" id="90978"/>
    <lineage>
        <taxon>Eukaryota</taxon>
        <taxon>Fungi</taxon>
        <taxon>Dikarya</taxon>
        <taxon>Ascomycota</taxon>
        <taxon>Pezizomycotina</taxon>
        <taxon>Dothideomycetes</taxon>
        <taxon>Pleosporomycetidae</taxon>
        <taxon>Pleosporales</taxon>
        <taxon>Pleosporineae</taxon>
        <taxon>Pleosporaceae</taxon>
        <taxon>Curvularia</taxon>
    </lineage>
</organism>
<dbReference type="Proteomes" id="UP000801428">
    <property type="component" value="Unassembled WGS sequence"/>
</dbReference>
<evidence type="ECO:0000256" key="1">
    <source>
        <dbReference type="SAM" id="MobiDB-lite"/>
    </source>
</evidence>
<evidence type="ECO:0000313" key="3">
    <source>
        <dbReference type="Proteomes" id="UP000801428"/>
    </source>
</evidence>
<dbReference type="AlphaFoldDB" id="A0A9P4TKN3"/>
<dbReference type="OrthoDB" id="3789571at2759"/>
<feature type="compositionally biased region" description="Basic and acidic residues" evidence="1">
    <location>
        <begin position="125"/>
        <end position="134"/>
    </location>
</feature>
<sequence length="220" mass="24325">MNLDGACESKPAHEPHQKQTLAEYKPTKLRRFMSIGSRRSRTFRSNSIHTNPGSTPPLQTLSPRPTGFDPDIKKHKRSVSAFLLSRPSARESVPPKRESDACTTQDHLPVTETSSVSFPPAANKDMNDSRKDSGHLPLTGDPYHSVQMQPRKDSAIKAFHEMPPAASRNAALRSHPVESRDLEVGDQFHTPEEFWGRQKAGPLRKGGQMSGGAGMIKIDK</sequence>
<accession>A0A9P4TKN3</accession>
<protein>
    <submittedName>
        <fullName evidence="2">Uncharacterized protein</fullName>
    </submittedName>
</protein>
<evidence type="ECO:0000313" key="2">
    <source>
        <dbReference type="EMBL" id="KAF3007381.1"/>
    </source>
</evidence>
<proteinExistence type="predicted"/>
<name>A0A9P4TKN3_CURKU</name>
<feature type="compositionally biased region" description="Polar residues" evidence="1">
    <location>
        <begin position="101"/>
        <end position="117"/>
    </location>
</feature>
<comment type="caution">
    <text evidence="2">The sequence shown here is derived from an EMBL/GenBank/DDBJ whole genome shotgun (WGS) entry which is preliminary data.</text>
</comment>